<dbReference type="Pfam" id="PF00753">
    <property type="entry name" value="Lactamase_B"/>
    <property type="match status" value="1"/>
</dbReference>
<comment type="caution">
    <text evidence="3">The sequence shown here is derived from an EMBL/GenBank/DDBJ whole genome shotgun (WGS) entry which is preliminary data.</text>
</comment>
<dbReference type="InterPro" id="IPR036866">
    <property type="entry name" value="RibonucZ/Hydroxyglut_hydro"/>
</dbReference>
<dbReference type="GO" id="GO:0016787">
    <property type="term" value="F:hydrolase activity"/>
    <property type="evidence" value="ECO:0007669"/>
    <property type="project" value="UniProtKB-KW"/>
</dbReference>
<feature type="domain" description="Metallo-beta-lactamase" evidence="2">
    <location>
        <begin position="43"/>
        <end position="242"/>
    </location>
</feature>
<organism evidence="3 4">
    <name type="scientific">Candidatus Falkowbacteria bacterium CG_4_9_14_3_um_filter_38_19</name>
    <dbReference type="NCBI Taxonomy" id="1974559"/>
    <lineage>
        <taxon>Bacteria</taxon>
        <taxon>Candidatus Falkowiibacteriota</taxon>
    </lineage>
</organism>
<keyword evidence="3" id="KW-0378">Hydrolase</keyword>
<dbReference type="InterPro" id="IPR052159">
    <property type="entry name" value="Competence_DNA_uptake"/>
</dbReference>
<keyword evidence="1" id="KW-0812">Transmembrane</keyword>
<accession>A0A2M8AIV7</accession>
<proteinExistence type="predicted"/>
<dbReference type="PANTHER" id="PTHR30619:SF1">
    <property type="entry name" value="RECOMBINATION PROTEIN 2"/>
    <property type="match status" value="1"/>
</dbReference>
<evidence type="ECO:0000313" key="4">
    <source>
        <dbReference type="Proteomes" id="UP000230611"/>
    </source>
</evidence>
<evidence type="ECO:0000259" key="2">
    <source>
        <dbReference type="SMART" id="SM00849"/>
    </source>
</evidence>
<evidence type="ECO:0000313" key="3">
    <source>
        <dbReference type="EMBL" id="PJB17539.1"/>
    </source>
</evidence>
<dbReference type="AlphaFoldDB" id="A0A2M8AIV7"/>
<gene>
    <name evidence="3" type="ORF">CO116_00780</name>
</gene>
<dbReference type="EMBL" id="PFUO01000039">
    <property type="protein sequence ID" value="PJB17539.1"/>
    <property type="molecule type" value="Genomic_DNA"/>
</dbReference>
<dbReference type="PANTHER" id="PTHR30619">
    <property type="entry name" value="DNA INTERNALIZATION/COMPETENCE PROTEIN COMEC/REC2"/>
    <property type="match status" value="1"/>
</dbReference>
<dbReference type="InterPro" id="IPR001279">
    <property type="entry name" value="Metallo-B-lactamas"/>
</dbReference>
<dbReference type="CDD" id="cd07731">
    <property type="entry name" value="ComA-like_MBL-fold"/>
    <property type="match status" value="1"/>
</dbReference>
<protein>
    <submittedName>
        <fullName evidence="3">MBL fold metallo-hydrolase</fullName>
    </submittedName>
</protein>
<name>A0A2M8AIV7_9BACT</name>
<keyword evidence="1" id="KW-1133">Transmembrane helix</keyword>
<sequence length="286" mass="32253">MSSRLYKILLILGIVFVIIALLLFWLYWRQPENLEVDFLDVGQGDAILIKAPAGQNILIDGGPDKAVLKRLAENLPWWDKQIDLMILTHPHDDHVSGLIDVIKRYQVKEILYTGVIHHSPNFLAWLELIKNKKIKLTIIDRPQTVKLSQNCQLDIIYPQESFLGQEVENLNNTSLTFKLIYGQTKFLFTGDLEQLAEEKILASAVNLQADVLKVGHHGSDTSSSQAFLDKIQPQLAVISVGKDNDFGFPSLRVIKRLERLGAQILRTDQAGTIKLVSDGVKVELLK</sequence>
<dbReference type="SUPFAM" id="SSF56281">
    <property type="entry name" value="Metallo-hydrolase/oxidoreductase"/>
    <property type="match status" value="1"/>
</dbReference>
<keyword evidence="1" id="KW-0472">Membrane</keyword>
<dbReference type="SMART" id="SM00849">
    <property type="entry name" value="Lactamase_B"/>
    <property type="match status" value="1"/>
</dbReference>
<reference evidence="4" key="1">
    <citation type="submission" date="2017-09" db="EMBL/GenBank/DDBJ databases">
        <title>Depth-based differentiation of microbial function through sediment-hosted aquifers and enrichment of novel symbionts in the deep terrestrial subsurface.</title>
        <authorList>
            <person name="Probst A.J."/>
            <person name="Ladd B."/>
            <person name="Jarett J.K."/>
            <person name="Geller-Mcgrath D.E."/>
            <person name="Sieber C.M.K."/>
            <person name="Emerson J.B."/>
            <person name="Anantharaman K."/>
            <person name="Thomas B.C."/>
            <person name="Malmstrom R."/>
            <person name="Stieglmeier M."/>
            <person name="Klingl A."/>
            <person name="Woyke T."/>
            <person name="Ryan C.M."/>
            <person name="Banfield J.F."/>
        </authorList>
    </citation>
    <scope>NUCLEOTIDE SEQUENCE [LARGE SCALE GENOMIC DNA]</scope>
</reference>
<dbReference type="Proteomes" id="UP000230611">
    <property type="component" value="Unassembled WGS sequence"/>
</dbReference>
<feature type="transmembrane region" description="Helical" evidence="1">
    <location>
        <begin position="7"/>
        <end position="28"/>
    </location>
</feature>
<dbReference type="InterPro" id="IPR035681">
    <property type="entry name" value="ComA-like_MBL"/>
</dbReference>
<evidence type="ECO:0000256" key="1">
    <source>
        <dbReference type="SAM" id="Phobius"/>
    </source>
</evidence>
<dbReference type="Gene3D" id="3.60.15.10">
    <property type="entry name" value="Ribonuclease Z/Hydroxyacylglutathione hydrolase-like"/>
    <property type="match status" value="1"/>
</dbReference>